<evidence type="ECO:0000256" key="10">
    <source>
        <dbReference type="RuleBase" id="RU351113"/>
    </source>
</evidence>
<gene>
    <name evidence="11" type="ORF">PHYEVI_LOCUS218</name>
</gene>
<dbReference type="InterPro" id="IPR004117">
    <property type="entry name" value="7tm6_olfct_rcpt"/>
</dbReference>
<sequence>MKYLGCNPPKRGYKRAVYIIFAIFHILCISIVLNALDWLEFVRVFRYNDMKLIMLRATMVLFSLVMGQRILLFACTFKKYQIIKDAVKRSSFNFECFGINNINVDSVSNGSCRKEKLSFSSIWTGAKLSFSESNELESFRLKSMVEMGARCSAILNAEIALCVILSIFWNYKETHGELFEDYNPYLNKTSLYRKTQLRFYMPFDSSLEGHDALATCVTLYTRFGILLLFLPIDSVLPSILAFLIAQTRIVQEAFKYVDKNISPSQSPRNVFLIKEIRIVKCINELQEIYRILDMLQNLYSFQTLLQCGLGTFLLCTLGYIAPMVSDGSELFCFGTFLIAVTEEIFILSYVSNTLTIELQNVAIDLYNIEWDSYPIRVKKLIEFTLRRIQKPASLTACKLFNIDLAVFIQMLQTAYSFYTVISSTSEKLVA</sequence>
<keyword evidence="4 10" id="KW-0812">Transmembrane</keyword>
<dbReference type="PANTHER" id="PTHR21137">
    <property type="entry name" value="ODORANT RECEPTOR"/>
    <property type="match status" value="1"/>
</dbReference>
<evidence type="ECO:0000256" key="1">
    <source>
        <dbReference type="ARBA" id="ARBA00004651"/>
    </source>
</evidence>
<dbReference type="GO" id="GO:0005549">
    <property type="term" value="F:odorant binding"/>
    <property type="evidence" value="ECO:0007669"/>
    <property type="project" value="InterPro"/>
</dbReference>
<dbReference type="OrthoDB" id="6744089at2759"/>
<feature type="transmembrane region" description="Helical" evidence="10">
    <location>
        <begin position="53"/>
        <end position="74"/>
    </location>
</feature>
<keyword evidence="2" id="KW-1003">Cell membrane</keyword>
<evidence type="ECO:0000256" key="2">
    <source>
        <dbReference type="ARBA" id="ARBA00022475"/>
    </source>
</evidence>
<dbReference type="PANTHER" id="PTHR21137:SF35">
    <property type="entry name" value="ODORANT RECEPTOR 19A-RELATED"/>
    <property type="match status" value="1"/>
</dbReference>
<accession>A0A9N9TDI9</accession>
<dbReference type="GO" id="GO:0005886">
    <property type="term" value="C:plasma membrane"/>
    <property type="evidence" value="ECO:0007669"/>
    <property type="project" value="UniProtKB-SubCell"/>
</dbReference>
<keyword evidence="3 10" id="KW-0716">Sensory transduction</keyword>
<evidence type="ECO:0000256" key="5">
    <source>
        <dbReference type="ARBA" id="ARBA00022725"/>
    </source>
</evidence>
<feature type="transmembrane region" description="Helical" evidence="10">
    <location>
        <begin position="327"/>
        <end position="350"/>
    </location>
</feature>
<keyword evidence="7 10" id="KW-0472">Membrane</keyword>
<feature type="transmembrane region" description="Helical" evidence="10">
    <location>
        <begin position="12"/>
        <end position="33"/>
    </location>
</feature>
<evidence type="ECO:0000256" key="7">
    <source>
        <dbReference type="ARBA" id="ARBA00023136"/>
    </source>
</evidence>
<evidence type="ECO:0000256" key="6">
    <source>
        <dbReference type="ARBA" id="ARBA00022989"/>
    </source>
</evidence>
<feature type="transmembrane region" description="Helical" evidence="10">
    <location>
        <begin position="298"/>
        <end position="321"/>
    </location>
</feature>
<dbReference type="Proteomes" id="UP001153712">
    <property type="component" value="Chromosome 1"/>
</dbReference>
<comment type="similarity">
    <text evidence="10">Belongs to the insect chemoreceptor superfamily. Heteromeric odorant receptor channel (TC 1.A.69) family.</text>
</comment>
<evidence type="ECO:0000256" key="8">
    <source>
        <dbReference type="ARBA" id="ARBA00023170"/>
    </source>
</evidence>
<evidence type="ECO:0000256" key="3">
    <source>
        <dbReference type="ARBA" id="ARBA00022606"/>
    </source>
</evidence>
<evidence type="ECO:0000256" key="9">
    <source>
        <dbReference type="ARBA" id="ARBA00023224"/>
    </source>
</evidence>
<reference evidence="11" key="1">
    <citation type="submission" date="2022-01" db="EMBL/GenBank/DDBJ databases">
        <authorList>
            <person name="King R."/>
        </authorList>
    </citation>
    <scope>NUCLEOTIDE SEQUENCE</scope>
</reference>
<feature type="transmembrane region" description="Helical" evidence="10">
    <location>
        <begin position="223"/>
        <end position="245"/>
    </location>
</feature>
<organism evidence="11 12">
    <name type="scientific">Phyllotreta striolata</name>
    <name type="common">Striped flea beetle</name>
    <name type="synonym">Crioceris striolata</name>
    <dbReference type="NCBI Taxonomy" id="444603"/>
    <lineage>
        <taxon>Eukaryota</taxon>
        <taxon>Metazoa</taxon>
        <taxon>Ecdysozoa</taxon>
        <taxon>Arthropoda</taxon>
        <taxon>Hexapoda</taxon>
        <taxon>Insecta</taxon>
        <taxon>Pterygota</taxon>
        <taxon>Neoptera</taxon>
        <taxon>Endopterygota</taxon>
        <taxon>Coleoptera</taxon>
        <taxon>Polyphaga</taxon>
        <taxon>Cucujiformia</taxon>
        <taxon>Chrysomeloidea</taxon>
        <taxon>Chrysomelidae</taxon>
        <taxon>Galerucinae</taxon>
        <taxon>Alticini</taxon>
        <taxon>Phyllotreta</taxon>
    </lineage>
</organism>
<evidence type="ECO:0000256" key="4">
    <source>
        <dbReference type="ARBA" id="ARBA00022692"/>
    </source>
</evidence>
<dbReference type="GO" id="GO:0004984">
    <property type="term" value="F:olfactory receptor activity"/>
    <property type="evidence" value="ECO:0007669"/>
    <property type="project" value="InterPro"/>
</dbReference>
<dbReference type="EMBL" id="OU900094">
    <property type="protein sequence ID" value="CAG9853747.1"/>
    <property type="molecule type" value="Genomic_DNA"/>
</dbReference>
<keyword evidence="9 10" id="KW-0807">Transducer</keyword>
<dbReference type="Pfam" id="PF02949">
    <property type="entry name" value="7tm_6"/>
    <property type="match status" value="1"/>
</dbReference>
<feature type="transmembrane region" description="Helical" evidence="10">
    <location>
        <begin position="147"/>
        <end position="169"/>
    </location>
</feature>
<name>A0A9N9TDI9_PHYSR</name>
<comment type="caution">
    <text evidence="10">Lacks conserved residue(s) required for the propagation of feature annotation.</text>
</comment>
<keyword evidence="8 10" id="KW-0675">Receptor</keyword>
<protein>
    <recommendedName>
        <fullName evidence="10">Odorant receptor</fullName>
    </recommendedName>
</protein>
<evidence type="ECO:0000313" key="12">
    <source>
        <dbReference type="Proteomes" id="UP001153712"/>
    </source>
</evidence>
<comment type="subcellular location">
    <subcellularLocation>
        <location evidence="1 10">Cell membrane</location>
        <topology evidence="1 10">Multi-pass membrane protein</topology>
    </subcellularLocation>
</comment>
<dbReference type="GO" id="GO:0007165">
    <property type="term" value="P:signal transduction"/>
    <property type="evidence" value="ECO:0007669"/>
    <property type="project" value="UniProtKB-KW"/>
</dbReference>
<keyword evidence="12" id="KW-1185">Reference proteome</keyword>
<proteinExistence type="inferred from homology"/>
<keyword evidence="5 10" id="KW-0552">Olfaction</keyword>
<keyword evidence="6 10" id="KW-1133">Transmembrane helix</keyword>
<dbReference type="AlphaFoldDB" id="A0A9N9TDI9"/>
<evidence type="ECO:0000313" key="11">
    <source>
        <dbReference type="EMBL" id="CAG9853747.1"/>
    </source>
</evidence>